<protein>
    <submittedName>
        <fullName evidence="1">Uncharacterized protein</fullName>
    </submittedName>
</protein>
<dbReference type="Proteomes" id="UP000218887">
    <property type="component" value="Unassembled WGS sequence"/>
</dbReference>
<proteinExistence type="predicted"/>
<evidence type="ECO:0000313" key="2">
    <source>
        <dbReference type="Proteomes" id="UP000218887"/>
    </source>
</evidence>
<reference evidence="1 2" key="1">
    <citation type="submission" date="2017-08" db="EMBL/GenBank/DDBJ databases">
        <title>Virgibacillus indicus sp. nov. and Virgibacillus profoundi sp. nov, two moderately halophilic bacteria isolated from marine sediment by using the Microfluidic Streak Plate.</title>
        <authorList>
            <person name="Xu B."/>
            <person name="Hu B."/>
            <person name="Wang J."/>
            <person name="Zhu Y."/>
            <person name="Huang L."/>
            <person name="Du W."/>
            <person name="Huang Y."/>
        </authorList>
    </citation>
    <scope>NUCLEOTIDE SEQUENCE [LARGE SCALE GENOMIC DNA]</scope>
    <source>
        <strain evidence="1 2">IO3-P3-H5</strain>
    </source>
</reference>
<organism evidence="1 2">
    <name type="scientific">Virgibacillus profundi</name>
    <dbReference type="NCBI Taxonomy" id="2024555"/>
    <lineage>
        <taxon>Bacteria</taxon>
        <taxon>Bacillati</taxon>
        <taxon>Bacillota</taxon>
        <taxon>Bacilli</taxon>
        <taxon>Bacillales</taxon>
        <taxon>Bacillaceae</taxon>
        <taxon>Virgibacillus</taxon>
    </lineage>
</organism>
<evidence type="ECO:0000313" key="1">
    <source>
        <dbReference type="EMBL" id="PAV27564.1"/>
    </source>
</evidence>
<gene>
    <name evidence="1" type="ORF">CIL05_21655</name>
</gene>
<comment type="caution">
    <text evidence="1">The sequence shown here is derived from an EMBL/GenBank/DDBJ whole genome shotgun (WGS) entry which is preliminary data.</text>
</comment>
<sequence>VVIPGILAVIPAPIAYIKVVVVKKLVVGSQRPWSGYLLDRLLCRPCFCWRFRGALNRVSLDASRFTLKKLECSKQAVTPEYSCME</sequence>
<dbReference type="EMBL" id="NPOA01000117">
    <property type="protein sequence ID" value="PAV27564.1"/>
    <property type="molecule type" value="Genomic_DNA"/>
</dbReference>
<accession>A0A2A2I8F0</accession>
<name>A0A2A2I8F0_9BACI</name>
<keyword evidence="2" id="KW-1185">Reference proteome</keyword>
<feature type="non-terminal residue" evidence="1">
    <location>
        <position position="1"/>
    </location>
</feature>
<dbReference type="AlphaFoldDB" id="A0A2A2I8F0"/>